<gene>
    <name evidence="2" type="ORF">VW35_15980</name>
</gene>
<dbReference type="AlphaFoldDB" id="A0A0F5L3J2"/>
<proteinExistence type="predicted"/>
<dbReference type="Proteomes" id="UP000033514">
    <property type="component" value="Unassembled WGS sequence"/>
</dbReference>
<dbReference type="RefSeq" id="WP_046144094.1">
    <property type="nucleotide sequence ID" value="NZ_LAJG01000034.1"/>
</dbReference>
<keyword evidence="1" id="KW-1133">Transmembrane helix</keyword>
<dbReference type="PATRIC" id="fig|361041.3.peg.2592"/>
<evidence type="ECO:0000256" key="1">
    <source>
        <dbReference type="SAM" id="Phobius"/>
    </source>
</evidence>
<sequence>MQKNSTSLLGQFLIGLAVATFAGTIIAPLSAQNFNPILAATGAVSALTLVGIALASSHGNKP</sequence>
<protein>
    <submittedName>
        <fullName evidence="2">Uncharacterized protein</fullName>
    </submittedName>
</protein>
<feature type="transmembrane region" description="Helical" evidence="1">
    <location>
        <begin position="37"/>
        <end position="56"/>
    </location>
</feature>
<name>A0A0F5L3J2_9HYPH</name>
<keyword evidence="1" id="KW-0812">Transmembrane</keyword>
<keyword evidence="1" id="KW-0472">Membrane</keyword>
<feature type="transmembrane region" description="Helical" evidence="1">
    <location>
        <begin position="12"/>
        <end position="31"/>
    </location>
</feature>
<evidence type="ECO:0000313" key="2">
    <source>
        <dbReference type="EMBL" id="KKB76986.1"/>
    </source>
</evidence>
<comment type="caution">
    <text evidence="2">The sequence shown here is derived from an EMBL/GenBank/DDBJ whole genome shotgun (WGS) entry which is preliminary data.</text>
</comment>
<keyword evidence="3" id="KW-1185">Reference proteome</keyword>
<reference evidence="2 3" key="1">
    <citation type="submission" date="2015-03" db="EMBL/GenBank/DDBJ databases">
        <authorList>
            <person name="Hassan Y.I."/>
            <person name="Lepp D."/>
            <person name="Zhou T."/>
        </authorList>
    </citation>
    <scope>NUCLEOTIDE SEQUENCE [LARGE SCALE GENOMIC DNA]</scope>
    <source>
        <strain evidence="2 3">GH2-10</strain>
    </source>
</reference>
<accession>A0A0F5L3J2</accession>
<evidence type="ECO:0000313" key="3">
    <source>
        <dbReference type="Proteomes" id="UP000033514"/>
    </source>
</evidence>
<organism evidence="2 3">
    <name type="scientific">Devosia soli</name>
    <dbReference type="NCBI Taxonomy" id="361041"/>
    <lineage>
        <taxon>Bacteria</taxon>
        <taxon>Pseudomonadati</taxon>
        <taxon>Pseudomonadota</taxon>
        <taxon>Alphaproteobacteria</taxon>
        <taxon>Hyphomicrobiales</taxon>
        <taxon>Devosiaceae</taxon>
        <taxon>Devosia</taxon>
    </lineage>
</organism>
<dbReference type="EMBL" id="LAJG01000034">
    <property type="protein sequence ID" value="KKB76986.1"/>
    <property type="molecule type" value="Genomic_DNA"/>
</dbReference>